<evidence type="ECO:0000256" key="9">
    <source>
        <dbReference type="ARBA" id="ARBA00022741"/>
    </source>
</evidence>
<keyword evidence="12" id="KW-0190">Covalent protein-DNA linkage</keyword>
<dbReference type="InterPro" id="IPR001191">
    <property type="entry name" value="Gemini_AL1_REP"/>
</dbReference>
<feature type="binding site" evidence="15">
    <location>
        <position position="56"/>
    </location>
    <ligand>
        <name>a divalent metal cation</name>
        <dbReference type="ChEBI" id="CHEBI:60240"/>
    </ligand>
</feature>
<keyword evidence="5" id="KW-0548">Nucleotidyltransferase</keyword>
<reference evidence="17" key="1">
    <citation type="submission" date="2020-10" db="EMBL/GenBank/DDBJ databases">
        <title>CRESS DNA virus dark matter in the feces of wild birds.</title>
        <authorList>
            <person name="Yang S."/>
            <person name="Zhang W."/>
        </authorList>
    </citation>
    <scope>NUCLEOTIDE SEQUENCE</scope>
    <source>
        <strain evidence="17">Fmg67cir56</strain>
    </source>
</reference>
<evidence type="ECO:0000256" key="11">
    <source>
        <dbReference type="ARBA" id="ARBA00022801"/>
    </source>
</evidence>
<evidence type="ECO:0000259" key="16">
    <source>
        <dbReference type="PROSITE" id="PS52020"/>
    </source>
</evidence>
<dbReference type="SUPFAM" id="SSF55464">
    <property type="entry name" value="Origin of replication-binding domain, RBD-like"/>
    <property type="match status" value="1"/>
</dbReference>
<dbReference type="GO" id="GO:0016787">
    <property type="term" value="F:hydrolase activity"/>
    <property type="evidence" value="ECO:0007669"/>
    <property type="project" value="UniProtKB-KW"/>
</dbReference>
<dbReference type="GO" id="GO:0004519">
    <property type="term" value="F:endonuclease activity"/>
    <property type="evidence" value="ECO:0007669"/>
    <property type="project" value="UniProtKB-KW"/>
</dbReference>
<dbReference type="Gene3D" id="3.40.50.300">
    <property type="entry name" value="P-loop containing nucleotide triphosphate hydrolases"/>
    <property type="match status" value="1"/>
</dbReference>
<evidence type="ECO:0000256" key="3">
    <source>
        <dbReference type="ARBA" id="ARBA00022562"/>
    </source>
</evidence>
<name>A0A8A4XB55_9VIRU</name>
<protein>
    <recommendedName>
        <fullName evidence="2">Replication-associated protein</fullName>
    </recommendedName>
</protein>
<dbReference type="GO" id="GO:0005198">
    <property type="term" value="F:structural molecule activity"/>
    <property type="evidence" value="ECO:0007669"/>
    <property type="project" value="InterPro"/>
</dbReference>
<accession>A0A8A4XB55</accession>
<evidence type="ECO:0000256" key="4">
    <source>
        <dbReference type="ARBA" id="ARBA00022679"/>
    </source>
</evidence>
<dbReference type="PRINTS" id="PR00228">
    <property type="entry name" value="GEMCOATCLVL1"/>
</dbReference>
<evidence type="ECO:0000313" key="17">
    <source>
        <dbReference type="EMBL" id="QTE03421.1"/>
    </source>
</evidence>
<keyword evidence="4" id="KW-0808">Transferase</keyword>
<evidence type="ECO:0000256" key="5">
    <source>
        <dbReference type="ARBA" id="ARBA00022695"/>
    </source>
</evidence>
<dbReference type="InterPro" id="IPR049912">
    <property type="entry name" value="CRESS_DNA_REP"/>
</dbReference>
<keyword evidence="10" id="KW-0255">Endonuclease</keyword>
<comment type="subcellular location">
    <subcellularLocation>
        <location evidence="1">Host nucleus</location>
    </subcellularLocation>
</comment>
<dbReference type="Pfam" id="PF00799">
    <property type="entry name" value="Gemini_AL1"/>
    <property type="match status" value="1"/>
</dbReference>
<evidence type="ECO:0000256" key="12">
    <source>
        <dbReference type="ARBA" id="ARBA00023124"/>
    </source>
</evidence>
<dbReference type="PROSITE" id="PS52020">
    <property type="entry name" value="CRESS_DNA_REP"/>
    <property type="match status" value="1"/>
</dbReference>
<organism evidence="17">
    <name type="scientific">Phoenicopteridae CRESS-DNA-virus sp</name>
    <dbReference type="NCBI Taxonomy" id="2815051"/>
    <lineage>
        <taxon>Viruses</taxon>
        <taxon>Monodnaviria</taxon>
        <taxon>Shotokuvirae</taxon>
        <taxon>Cressdnaviricota</taxon>
    </lineage>
</organism>
<proteinExistence type="predicted"/>
<evidence type="ECO:0000256" key="13">
    <source>
        <dbReference type="ARBA" id="ARBA00023125"/>
    </source>
</evidence>
<evidence type="ECO:0000256" key="8">
    <source>
        <dbReference type="ARBA" id="ARBA00022723"/>
    </source>
</evidence>
<evidence type="ECO:0000256" key="7">
    <source>
        <dbReference type="ARBA" id="ARBA00022722"/>
    </source>
</evidence>
<keyword evidence="11" id="KW-0378">Hydrolase</keyword>
<dbReference type="GO" id="GO:0042025">
    <property type="term" value="C:host cell nucleus"/>
    <property type="evidence" value="ECO:0007669"/>
    <property type="project" value="UniProtKB-SubCell"/>
</dbReference>
<feature type="domain" description="CRESS-DNA virus Rep endonuclease" evidence="16">
    <location>
        <begin position="15"/>
        <end position="118"/>
    </location>
</feature>
<evidence type="ECO:0000256" key="6">
    <source>
        <dbReference type="ARBA" id="ARBA00022705"/>
    </source>
</evidence>
<keyword evidence="7" id="KW-0540">Nuclease</keyword>
<evidence type="ECO:0000256" key="1">
    <source>
        <dbReference type="ARBA" id="ARBA00004147"/>
    </source>
</evidence>
<dbReference type="PRINTS" id="PR00227">
    <property type="entry name" value="GEMCOATAL1"/>
</dbReference>
<evidence type="ECO:0000256" key="10">
    <source>
        <dbReference type="ARBA" id="ARBA00022759"/>
    </source>
</evidence>
<dbReference type="GO" id="GO:0000166">
    <property type="term" value="F:nucleotide binding"/>
    <property type="evidence" value="ECO:0007669"/>
    <property type="project" value="UniProtKB-KW"/>
</dbReference>
<keyword evidence="3" id="KW-1048">Host nucleus</keyword>
<comment type="cofactor">
    <cofactor evidence="15">
        <name>Mg(2+)</name>
        <dbReference type="ChEBI" id="CHEBI:18420"/>
    </cofactor>
    <cofactor evidence="15">
        <name>Mn(2+)</name>
        <dbReference type="ChEBI" id="CHEBI:29035"/>
    </cofactor>
    <text evidence="15">Divalent metal cations, possibly Mg(2+) or Mn(2+).</text>
</comment>
<dbReference type="Gene3D" id="3.40.1310.20">
    <property type="match status" value="1"/>
</dbReference>
<keyword evidence="6" id="KW-0235">DNA replication</keyword>
<dbReference type="GO" id="GO:0003677">
    <property type="term" value="F:DNA binding"/>
    <property type="evidence" value="ECO:0007669"/>
    <property type="project" value="UniProtKB-KW"/>
</dbReference>
<evidence type="ECO:0000256" key="2">
    <source>
        <dbReference type="ARBA" id="ARBA00014531"/>
    </source>
</evidence>
<feature type="binding site" evidence="15">
    <location>
        <position position="66"/>
    </location>
    <ligand>
        <name>a divalent metal cation</name>
        <dbReference type="ChEBI" id="CHEBI:60240"/>
    </ligand>
</feature>
<evidence type="ECO:0000256" key="15">
    <source>
        <dbReference type="PIRSR" id="PIRSR601191-2"/>
    </source>
</evidence>
<sequence>MADSGQQEQPARKFRLNAKNLFLTWPKNDVDAGDAMNKLMERFGADNISYVCISTEEHEDGTPHLHALVCLKSKCDIKSAQDLDMVTGKHGNYQSARNVRNTLEYVKKGGQFIEKGICPVTNNDGIFNRAAKRLKEGEPLESLAETDPGFFLQHKRKLEEYVTYLDQQKQRKIDPPPPICYKTWNHSIEVGYPREFKQKQYWIYGPPNTGKTSLILDLLNCGFRGFQIPTNNDFTGWDDKSIDFAYIDEFRGQLTTTWLNEFLQGTPLKLNTKYGMATKKKNIPVFILSNFKPEDAFKNVLLQSLQPFLERVFVISTI</sequence>
<keyword evidence="8 15" id="KW-0479">Metal-binding</keyword>
<dbReference type="InterPro" id="IPR001301">
    <property type="entry name" value="Gemini_AL1_CLV"/>
</dbReference>
<feature type="active site" description="For DNA cleavage activity" evidence="14">
    <location>
        <position position="105"/>
    </location>
</feature>
<keyword evidence="9" id="KW-0547">Nucleotide-binding</keyword>
<feature type="binding site" evidence="15">
    <location>
        <position position="64"/>
    </location>
    <ligand>
        <name>a divalent metal cation</name>
        <dbReference type="ChEBI" id="CHEBI:60240"/>
    </ligand>
</feature>
<dbReference type="EMBL" id="MW182781">
    <property type="protein sequence ID" value="QTE03421.1"/>
    <property type="molecule type" value="Genomic_DNA"/>
</dbReference>
<dbReference type="GO" id="GO:0006260">
    <property type="term" value="P:DNA replication"/>
    <property type="evidence" value="ECO:0007669"/>
    <property type="project" value="UniProtKB-KW"/>
</dbReference>
<dbReference type="InterPro" id="IPR027417">
    <property type="entry name" value="P-loop_NTPase"/>
</dbReference>
<dbReference type="SUPFAM" id="SSF52540">
    <property type="entry name" value="P-loop containing nucleoside triphosphate hydrolases"/>
    <property type="match status" value="1"/>
</dbReference>
<evidence type="ECO:0000256" key="14">
    <source>
        <dbReference type="PIRSR" id="PIRSR601191-1"/>
    </source>
</evidence>
<dbReference type="GO" id="GO:0016779">
    <property type="term" value="F:nucleotidyltransferase activity"/>
    <property type="evidence" value="ECO:0007669"/>
    <property type="project" value="UniProtKB-KW"/>
</dbReference>
<keyword evidence="13" id="KW-0238">DNA-binding</keyword>
<dbReference type="GO" id="GO:0046872">
    <property type="term" value="F:metal ion binding"/>
    <property type="evidence" value="ECO:0007669"/>
    <property type="project" value="UniProtKB-KW"/>
</dbReference>